<sequence length="530" mass="59833">MSSSLNIEHDFKQSVLSSHGLITLLVTFLVIYMVSIQRESYRSNFSKVKGIPEVPGALPFVGHIHLLGGRSGRNDATVFTEWCKKLNSPIVQCRLGDQRTIIVSDWAMIKDLWVGQSQSMIHRPPQPGFVEKLGVDLTGSPMTEQIRKCRAAAMKALGKVSWPRYWHLVEPSSAKLVRDVYTKGRNGGAALDTYAWLRMVSFDLALSLTYGARFGEVDDDFMVNFIKAINDISAVRSSTENYRHFVPLLRVVPESNSETIQAESRRAKHRDILMQKYHDRVAAGETVDCIVASLGADKLTPEEIDGTCLSLLQAAPDTVASGVYQTLAWLASPEGQPTQKQAYQDILDAYSGDRDAAWKMCFREDKVPLITSINKETLRQFTLTPYATPRRTNRDIKYKNMFFPEGITFIMNAQEANHDLVEFGEDAWEYKPDRYIGNDNPLPHLAFGAGVRICPAVAISNRLICAILTRIILAFDFREPEEGDGRKPNIDPIDFSDVYNQLVAHPRYYDAKFTARDEEWLERILAEEEI</sequence>
<dbReference type="Proteomes" id="UP001465668">
    <property type="component" value="Unassembled WGS sequence"/>
</dbReference>
<keyword evidence="8" id="KW-1185">Reference proteome</keyword>
<dbReference type="EMBL" id="JARVKM010000038">
    <property type="protein sequence ID" value="KAK9774901.1"/>
    <property type="molecule type" value="Genomic_DNA"/>
</dbReference>
<keyword evidence="5" id="KW-0503">Monooxygenase</keyword>
<comment type="caution">
    <text evidence="7">The sequence shown here is derived from an EMBL/GenBank/DDBJ whole genome shotgun (WGS) entry which is preliminary data.</text>
</comment>
<dbReference type="InterPro" id="IPR002401">
    <property type="entry name" value="Cyt_P450_E_grp-I"/>
</dbReference>
<evidence type="ECO:0000256" key="6">
    <source>
        <dbReference type="SAM" id="Phobius"/>
    </source>
</evidence>
<evidence type="ECO:0000313" key="7">
    <source>
        <dbReference type="EMBL" id="KAK9774901.1"/>
    </source>
</evidence>
<dbReference type="InterPro" id="IPR017972">
    <property type="entry name" value="Cyt_P450_CS"/>
</dbReference>
<dbReference type="InterPro" id="IPR050364">
    <property type="entry name" value="Cytochrome_P450_fung"/>
</dbReference>
<keyword evidence="2 5" id="KW-0479">Metal-binding</keyword>
<keyword evidence="3 5" id="KW-0560">Oxidoreductase</keyword>
<proteinExistence type="inferred from homology"/>
<feature type="transmembrane region" description="Helical" evidence="6">
    <location>
        <begin position="15"/>
        <end position="34"/>
    </location>
</feature>
<evidence type="ECO:0000256" key="5">
    <source>
        <dbReference type="RuleBase" id="RU000461"/>
    </source>
</evidence>
<protein>
    <submittedName>
        <fullName evidence="7">Cytochrome P450</fullName>
    </submittedName>
</protein>
<dbReference type="PRINTS" id="PR00463">
    <property type="entry name" value="EP450I"/>
</dbReference>
<keyword evidence="6" id="KW-1133">Transmembrane helix</keyword>
<accession>A0ABR2XM67</accession>
<evidence type="ECO:0000256" key="1">
    <source>
        <dbReference type="ARBA" id="ARBA00010617"/>
    </source>
</evidence>
<gene>
    <name evidence="7" type="ORF">SCAR479_08456</name>
</gene>
<dbReference type="Pfam" id="PF00067">
    <property type="entry name" value="p450"/>
    <property type="match status" value="1"/>
</dbReference>
<keyword evidence="4 5" id="KW-0408">Iron</keyword>
<dbReference type="PANTHER" id="PTHR46300">
    <property type="entry name" value="P450, PUTATIVE (EUROFUNG)-RELATED-RELATED"/>
    <property type="match status" value="1"/>
</dbReference>
<organism evidence="7 8">
    <name type="scientific">Seiridium cardinale</name>
    <dbReference type="NCBI Taxonomy" id="138064"/>
    <lineage>
        <taxon>Eukaryota</taxon>
        <taxon>Fungi</taxon>
        <taxon>Dikarya</taxon>
        <taxon>Ascomycota</taxon>
        <taxon>Pezizomycotina</taxon>
        <taxon>Sordariomycetes</taxon>
        <taxon>Xylariomycetidae</taxon>
        <taxon>Amphisphaeriales</taxon>
        <taxon>Sporocadaceae</taxon>
        <taxon>Seiridium</taxon>
    </lineage>
</organism>
<dbReference type="PROSITE" id="PS00086">
    <property type="entry name" value="CYTOCHROME_P450"/>
    <property type="match status" value="1"/>
</dbReference>
<evidence type="ECO:0000313" key="8">
    <source>
        <dbReference type="Proteomes" id="UP001465668"/>
    </source>
</evidence>
<dbReference type="Gene3D" id="1.10.630.10">
    <property type="entry name" value="Cytochrome P450"/>
    <property type="match status" value="1"/>
</dbReference>
<evidence type="ECO:0000256" key="2">
    <source>
        <dbReference type="ARBA" id="ARBA00022723"/>
    </source>
</evidence>
<keyword evidence="6" id="KW-0812">Transmembrane</keyword>
<dbReference type="InterPro" id="IPR001128">
    <property type="entry name" value="Cyt_P450"/>
</dbReference>
<keyword evidence="5" id="KW-0349">Heme</keyword>
<reference evidence="7 8" key="1">
    <citation type="submission" date="2024-02" db="EMBL/GenBank/DDBJ databases">
        <title>First draft genome assembly of two strains of Seiridium cardinale.</title>
        <authorList>
            <person name="Emiliani G."/>
            <person name="Scali E."/>
        </authorList>
    </citation>
    <scope>NUCLEOTIDE SEQUENCE [LARGE SCALE GENOMIC DNA]</scope>
    <source>
        <strain evidence="7 8">BM-138-000479</strain>
    </source>
</reference>
<evidence type="ECO:0000256" key="3">
    <source>
        <dbReference type="ARBA" id="ARBA00023002"/>
    </source>
</evidence>
<comment type="similarity">
    <text evidence="1 5">Belongs to the cytochrome P450 family.</text>
</comment>
<keyword evidence="6" id="KW-0472">Membrane</keyword>
<dbReference type="SUPFAM" id="SSF48264">
    <property type="entry name" value="Cytochrome P450"/>
    <property type="match status" value="1"/>
</dbReference>
<evidence type="ECO:0000256" key="4">
    <source>
        <dbReference type="ARBA" id="ARBA00023004"/>
    </source>
</evidence>
<name>A0ABR2XM67_9PEZI</name>
<dbReference type="InterPro" id="IPR036396">
    <property type="entry name" value="Cyt_P450_sf"/>
</dbReference>